<keyword evidence="10 17" id="KW-0067">ATP-binding</keyword>
<keyword evidence="6" id="KW-0132">Cell division</keyword>
<accession>A0A4W2DSK7</accession>
<dbReference type="Gene3D" id="2.60.40.150">
    <property type="entry name" value="C2 domain"/>
    <property type="match status" value="1"/>
</dbReference>
<dbReference type="PROSITE" id="PS00916">
    <property type="entry name" value="PI3_4_KINASE_2"/>
    <property type="match status" value="1"/>
</dbReference>
<sequence>MGEAEKFHYVYSCDLDINVQLKIGSLEGKREQKSYKAVLEDPMLKFSGLYQETCSDLYVTCQVFAEGKPLALPVRTSYKAFSTRWNWNEWLKLPVKYPDLPRNAQVALTIWDVYGPGKAVPVGGTTVSLFGKYGMFRQGMHDLKVWPNVEADGSEPTKTPGRTSSTLSEDQMSRLAKLTKAHRQGHMVKVDWLDRLTFREIEMINESEKRSSNFMYLMVEFRCVKCDDKEYGIVYYEKDGDESSPILTSFEIVKVPDPQMSMENLVESKHHKLARSLRSGPSDHDLKPNAATRDQLNALTKFLKCVNWDLPQEAKQALELLGRWKPMDVEDSLELLSPHYTNPTVRRYAVARLRQADDEDLLMYLLQLVQALKYENFDDIKNGLEPTKKDSQGSVSESVSNSGINSAEIDSSQIITSPLPPVSSPPSASKTKESSDGENLEQDLCTFLISRACKNSTLANYLYWYVIVECEDQDTQQRDPKTHEMYLNVMRRFSQALLKGDKSVRVMRSLLAAQQTFVDRLVHLMKAVQRESGNRKKKNERLQALLGDNEKMNLSDVELIPLPLEPQVKIRGIIPETATLFKSALMPAQLFFKTEDGGKYPVIFKHGDDLRQDQLILQIISLMDKLLRKENLDLKLTPYKVLATSTKHGFMQFIQSVPVAEVLDTEGSIQNFFRKYAPSENGPNGISAEVMDTYVKSCAGYCVITYILGVGDRHLDNLLLTKTGKLFHIDFGYILGRDPKPLPPPMKLNKEMVEGMGGTQSEQYQEFRKQCYTAFLHLRRYSNLILNLFSLMVDANIPDIALEPDKTVKKVQDKFRLDLSDEEAVHYMQSLIDESVHALFAAVVEQIHKFAQYWRK</sequence>
<dbReference type="InterPro" id="IPR015433">
    <property type="entry name" value="PI3/4_kinase"/>
</dbReference>
<comment type="cofactor">
    <cofactor evidence="1">
        <name>Mn(2+)</name>
        <dbReference type="ChEBI" id="CHEBI:29035"/>
    </cofactor>
</comment>
<feature type="compositionally biased region" description="Polar residues" evidence="18">
    <location>
        <begin position="156"/>
        <end position="170"/>
    </location>
</feature>
<comment type="function">
    <text evidence="16">Catalytic subunit of the PI3K complex that mediates formation of phosphatidylinositol 3-phosphate; different complex forms are believed to play a role in multiple membrane trafficking pathways: PI3KC3-C1 is involved in initiation of autophagosomes and PI3KC3-C2 in maturation of autophagosomes and endocytosis. As part of PI3KC3-C1, promotes endoplasmic reticulum membrane curvature formation prior to vesicle budding. Involved in regulation of degradative endocytic trafficking and required for the abscission step in cytokinesis, probably in the context of PI3KC3-C2. Involved in the transport of lysosomal enzyme precursors to lysosomes. Required for transport from early to late endosomes.</text>
</comment>
<dbReference type="PIRSF" id="PIRSF000587">
    <property type="entry name" value="PI3K_Vps34"/>
    <property type="match status" value="1"/>
</dbReference>
<evidence type="ECO:0000256" key="9">
    <source>
        <dbReference type="ARBA" id="ARBA00022777"/>
    </source>
</evidence>
<keyword evidence="13" id="KW-0464">Manganese</keyword>
<dbReference type="InterPro" id="IPR035892">
    <property type="entry name" value="C2_domain_sf"/>
</dbReference>
<dbReference type="FunFam" id="1.25.40.70:FF:000003">
    <property type="entry name" value="Phosphatidylinositol 3-kinase catalytic subunit type 3"/>
    <property type="match status" value="1"/>
</dbReference>
<dbReference type="InterPro" id="IPR001263">
    <property type="entry name" value="PI3K_accessory_dom"/>
</dbReference>
<dbReference type="GO" id="GO:0000407">
    <property type="term" value="C:phagophore assembly site"/>
    <property type="evidence" value="ECO:0007669"/>
    <property type="project" value="TreeGrafter"/>
</dbReference>
<dbReference type="PROSITE" id="PS51545">
    <property type="entry name" value="PIK_HELICAL"/>
    <property type="match status" value="1"/>
</dbReference>
<evidence type="ECO:0000313" key="22">
    <source>
        <dbReference type="Ensembl" id="ENSBIXP00000027418.1"/>
    </source>
</evidence>
<evidence type="ECO:0000256" key="17">
    <source>
        <dbReference type="PIRNR" id="PIRNR000587"/>
    </source>
</evidence>
<dbReference type="PROSITE" id="PS51547">
    <property type="entry name" value="C2_PI3K"/>
    <property type="match status" value="1"/>
</dbReference>
<keyword evidence="23" id="KW-1185">Reference proteome</keyword>
<dbReference type="SUPFAM" id="SSF56112">
    <property type="entry name" value="Protein kinase-like (PK-like)"/>
    <property type="match status" value="1"/>
</dbReference>
<evidence type="ECO:0000256" key="14">
    <source>
        <dbReference type="ARBA" id="ARBA00023306"/>
    </source>
</evidence>
<dbReference type="GO" id="GO:0005768">
    <property type="term" value="C:endosome"/>
    <property type="evidence" value="ECO:0007669"/>
    <property type="project" value="TreeGrafter"/>
</dbReference>
<keyword evidence="11" id="KW-0072">Autophagy</keyword>
<evidence type="ECO:0000256" key="10">
    <source>
        <dbReference type="ARBA" id="ARBA00022840"/>
    </source>
</evidence>
<protein>
    <recommendedName>
        <fullName evidence="5 17">Phosphatidylinositol 3-kinase catalytic subunit type 3</fullName>
        <ecNumber evidence="4 17">2.7.1.137</ecNumber>
    </recommendedName>
</protein>
<dbReference type="InterPro" id="IPR008290">
    <property type="entry name" value="PI3K_Vps34"/>
</dbReference>
<dbReference type="AlphaFoldDB" id="A0A4W2DSK7"/>
<evidence type="ECO:0000259" key="19">
    <source>
        <dbReference type="PROSITE" id="PS50290"/>
    </source>
</evidence>
<reference evidence="22 23" key="1">
    <citation type="submission" date="2018-11" db="EMBL/GenBank/DDBJ databases">
        <title>Haplotype-resolved cattle genomes.</title>
        <authorList>
            <person name="Low W.Y."/>
            <person name="Tearle R."/>
            <person name="Bickhart D.M."/>
            <person name="Rosen B.D."/>
            <person name="Koren S."/>
            <person name="Rhie A."/>
            <person name="Hiendleder S."/>
            <person name="Phillippy A.M."/>
            <person name="Smith T.P.L."/>
            <person name="Williams J.L."/>
        </authorList>
    </citation>
    <scope>NUCLEOTIDE SEQUENCE [LARGE SCALE GENOMIC DNA]</scope>
</reference>
<dbReference type="InterPro" id="IPR036940">
    <property type="entry name" value="PI3/4_kinase_cat_sf"/>
</dbReference>
<dbReference type="InterPro" id="IPR057756">
    <property type="entry name" value="PI3-kinase_type3/VPS34_cat"/>
</dbReference>
<dbReference type="SMART" id="SM00146">
    <property type="entry name" value="PI3Kc"/>
    <property type="match status" value="1"/>
</dbReference>
<dbReference type="SMART" id="SM00142">
    <property type="entry name" value="PI3K_C2"/>
    <property type="match status" value="1"/>
</dbReference>
<keyword evidence="14" id="KW-0131">Cell cycle</keyword>
<keyword evidence="7 17" id="KW-0808">Transferase</keyword>
<dbReference type="CDD" id="cd08397">
    <property type="entry name" value="C2_PI3K_class_III"/>
    <property type="match status" value="1"/>
</dbReference>
<keyword evidence="8 17" id="KW-0547">Nucleotide-binding</keyword>
<evidence type="ECO:0000256" key="15">
    <source>
        <dbReference type="ARBA" id="ARBA00023985"/>
    </source>
</evidence>
<dbReference type="PANTHER" id="PTHR10048">
    <property type="entry name" value="PHOSPHATIDYLINOSITOL KINASE"/>
    <property type="match status" value="1"/>
</dbReference>
<dbReference type="PANTHER" id="PTHR10048:SF7">
    <property type="entry name" value="PHOSPHATIDYLINOSITOL 3-KINASE CATALYTIC SUBUNIT TYPE 3"/>
    <property type="match status" value="1"/>
</dbReference>
<dbReference type="Gene3D" id="1.10.1070.11">
    <property type="entry name" value="Phosphatidylinositol 3-/4-kinase, catalytic domain"/>
    <property type="match status" value="1"/>
</dbReference>
<feature type="region of interest" description="Disordered" evidence="18">
    <location>
        <begin position="383"/>
        <end position="402"/>
    </location>
</feature>
<dbReference type="InterPro" id="IPR016024">
    <property type="entry name" value="ARM-type_fold"/>
</dbReference>
<evidence type="ECO:0000256" key="16">
    <source>
        <dbReference type="ARBA" id="ARBA00059794"/>
    </source>
</evidence>
<dbReference type="GO" id="GO:0000045">
    <property type="term" value="P:autophagosome assembly"/>
    <property type="evidence" value="ECO:0007669"/>
    <property type="project" value="UniProtKB-ARBA"/>
</dbReference>
<dbReference type="CDD" id="cd00896">
    <property type="entry name" value="PI3Kc_III"/>
    <property type="match status" value="1"/>
</dbReference>
<dbReference type="GO" id="GO:0034272">
    <property type="term" value="C:phosphatidylinositol 3-kinase complex, class III, type II"/>
    <property type="evidence" value="ECO:0007669"/>
    <property type="project" value="TreeGrafter"/>
</dbReference>
<dbReference type="Pfam" id="PF00454">
    <property type="entry name" value="PI3_PI4_kinase"/>
    <property type="match status" value="1"/>
</dbReference>
<dbReference type="InterPro" id="IPR002420">
    <property type="entry name" value="PI3K-type_C2_dom"/>
</dbReference>
<evidence type="ECO:0000259" key="21">
    <source>
        <dbReference type="PROSITE" id="PS51547"/>
    </source>
</evidence>
<feature type="domain" description="C2 PI3K-type" evidence="21">
    <location>
        <begin position="35"/>
        <end position="184"/>
    </location>
</feature>
<keyword evidence="9 17" id="KW-0418">Kinase</keyword>
<name>A0A4W2DSK7_BOBOX</name>
<dbReference type="GO" id="GO:0005524">
    <property type="term" value="F:ATP binding"/>
    <property type="evidence" value="ECO:0007669"/>
    <property type="project" value="UniProtKB-UniRule"/>
</dbReference>
<comment type="subcellular location">
    <subcellularLocation>
        <location evidence="2">Midbody</location>
    </subcellularLocation>
</comment>
<dbReference type="PROSITE" id="PS50290">
    <property type="entry name" value="PI3_4_KINASE_3"/>
    <property type="match status" value="1"/>
</dbReference>
<evidence type="ECO:0000256" key="7">
    <source>
        <dbReference type="ARBA" id="ARBA00022679"/>
    </source>
</evidence>
<dbReference type="GO" id="GO:0016303">
    <property type="term" value="F:1-phosphatidylinositol-3-kinase activity"/>
    <property type="evidence" value="ECO:0007669"/>
    <property type="project" value="UniProtKB-UniRule"/>
</dbReference>
<dbReference type="InterPro" id="IPR011009">
    <property type="entry name" value="Kinase-like_dom_sf"/>
</dbReference>
<dbReference type="Gene3D" id="1.25.40.70">
    <property type="entry name" value="Phosphatidylinositol 3-kinase, accessory domain (PIK)"/>
    <property type="match status" value="1"/>
</dbReference>
<evidence type="ECO:0000256" key="13">
    <source>
        <dbReference type="ARBA" id="ARBA00023211"/>
    </source>
</evidence>
<dbReference type="SUPFAM" id="SSF48371">
    <property type="entry name" value="ARM repeat"/>
    <property type="match status" value="1"/>
</dbReference>
<dbReference type="FunFam" id="2.60.40.150:FF:000043">
    <property type="entry name" value="Phosphatidylinositol 3-kinase catalytic subunit type 3"/>
    <property type="match status" value="1"/>
</dbReference>
<dbReference type="FunFam" id="3.30.1010.10:FF:000002">
    <property type="entry name" value="Phosphatidylinositol 3-kinase catalytic subunit type 3"/>
    <property type="match status" value="1"/>
</dbReference>
<feature type="domain" description="PI3K/PI4K catalytic" evidence="19">
    <location>
        <begin position="574"/>
        <end position="840"/>
    </location>
</feature>
<evidence type="ECO:0000256" key="4">
    <source>
        <dbReference type="ARBA" id="ARBA00012073"/>
    </source>
</evidence>
<evidence type="ECO:0000256" key="6">
    <source>
        <dbReference type="ARBA" id="ARBA00022618"/>
    </source>
</evidence>
<feature type="region of interest" description="Disordered" evidence="18">
    <location>
        <begin position="149"/>
        <end position="170"/>
    </location>
</feature>
<reference evidence="22" key="3">
    <citation type="submission" date="2025-09" db="UniProtKB">
        <authorList>
            <consortium name="Ensembl"/>
        </authorList>
    </citation>
    <scope>IDENTIFICATION</scope>
</reference>
<evidence type="ECO:0000256" key="3">
    <source>
        <dbReference type="ARBA" id="ARBA00006209"/>
    </source>
</evidence>
<dbReference type="Gene3D" id="3.30.1010.10">
    <property type="entry name" value="Phosphatidylinositol 3-kinase Catalytic Subunit, Chain A, domain 4"/>
    <property type="match status" value="1"/>
</dbReference>
<comment type="similarity">
    <text evidence="3">Belongs to the PI3/PI4-kinase family. Type III PI4K subfamily.</text>
</comment>
<dbReference type="GO" id="GO:0034271">
    <property type="term" value="C:phosphatidylinositol 3-kinase complex, class III, type I"/>
    <property type="evidence" value="ECO:0007669"/>
    <property type="project" value="TreeGrafter"/>
</dbReference>
<dbReference type="GO" id="GO:0006897">
    <property type="term" value="P:endocytosis"/>
    <property type="evidence" value="ECO:0007669"/>
    <property type="project" value="TreeGrafter"/>
</dbReference>
<evidence type="ECO:0000259" key="20">
    <source>
        <dbReference type="PROSITE" id="PS51545"/>
    </source>
</evidence>
<evidence type="ECO:0000256" key="1">
    <source>
        <dbReference type="ARBA" id="ARBA00001936"/>
    </source>
</evidence>
<feature type="region of interest" description="Disordered" evidence="18">
    <location>
        <begin position="415"/>
        <end position="437"/>
    </location>
</feature>
<dbReference type="SMART" id="SM00145">
    <property type="entry name" value="PI3Ka"/>
    <property type="match status" value="1"/>
</dbReference>
<reference evidence="22" key="2">
    <citation type="submission" date="2025-08" db="UniProtKB">
        <authorList>
            <consortium name="Ensembl"/>
        </authorList>
    </citation>
    <scope>IDENTIFICATION</scope>
</reference>
<evidence type="ECO:0000256" key="5">
    <source>
        <dbReference type="ARBA" id="ARBA00019787"/>
    </source>
</evidence>
<dbReference type="FunFam" id="1.10.1070.11:FF:000002">
    <property type="entry name" value="Phosphatidylinositol 3-kinase catalytic subunit type 3"/>
    <property type="match status" value="1"/>
</dbReference>
<dbReference type="GO" id="GO:0051301">
    <property type="term" value="P:cell division"/>
    <property type="evidence" value="ECO:0007669"/>
    <property type="project" value="UniProtKB-KW"/>
</dbReference>
<dbReference type="Ensembl" id="ENSBIXT00000013402.1">
    <property type="protein sequence ID" value="ENSBIXP00000027418.1"/>
    <property type="gene ID" value="ENSBIXG00000008256.1"/>
</dbReference>
<evidence type="ECO:0000313" key="23">
    <source>
        <dbReference type="Proteomes" id="UP000314981"/>
    </source>
</evidence>
<evidence type="ECO:0000256" key="12">
    <source>
        <dbReference type="ARBA" id="ARBA00023098"/>
    </source>
</evidence>
<keyword evidence="12" id="KW-0443">Lipid metabolism</keyword>
<organism evidence="22 23">
    <name type="scientific">Bos indicus x Bos taurus</name>
    <name type="common">Hybrid cattle</name>
    <dbReference type="NCBI Taxonomy" id="30522"/>
    <lineage>
        <taxon>Eukaryota</taxon>
        <taxon>Metazoa</taxon>
        <taxon>Chordata</taxon>
        <taxon>Craniata</taxon>
        <taxon>Vertebrata</taxon>
        <taxon>Euteleostomi</taxon>
        <taxon>Mammalia</taxon>
        <taxon>Eutheria</taxon>
        <taxon>Laurasiatheria</taxon>
        <taxon>Artiodactyla</taxon>
        <taxon>Ruminantia</taxon>
        <taxon>Pecora</taxon>
        <taxon>Bovidae</taxon>
        <taxon>Bovinae</taxon>
        <taxon>Bos</taxon>
    </lineage>
</organism>
<dbReference type="Proteomes" id="UP000314981">
    <property type="component" value="Chromosome 24"/>
</dbReference>
<dbReference type="InterPro" id="IPR018936">
    <property type="entry name" value="PI3/4_kinase_CS"/>
</dbReference>
<feature type="compositionally biased region" description="Low complexity" evidence="18">
    <location>
        <begin position="392"/>
        <end position="402"/>
    </location>
</feature>
<dbReference type="GO" id="GO:0048015">
    <property type="term" value="P:phosphatidylinositol-mediated signaling"/>
    <property type="evidence" value="ECO:0007669"/>
    <property type="project" value="TreeGrafter"/>
</dbReference>
<dbReference type="InterPro" id="IPR042236">
    <property type="entry name" value="PI3K_accessory_sf"/>
</dbReference>
<dbReference type="Pfam" id="PF00613">
    <property type="entry name" value="PI3Ka"/>
    <property type="match status" value="1"/>
</dbReference>
<feature type="domain" description="PIK helical" evidence="20">
    <location>
        <begin position="249"/>
        <end position="489"/>
    </location>
</feature>
<dbReference type="GO" id="GO:0030496">
    <property type="term" value="C:midbody"/>
    <property type="evidence" value="ECO:0007669"/>
    <property type="project" value="UniProtKB-SubCell"/>
</dbReference>
<proteinExistence type="inferred from homology"/>
<dbReference type="InterPro" id="IPR000403">
    <property type="entry name" value="PI3/4_kinase_cat_dom"/>
</dbReference>
<dbReference type="Pfam" id="PF00792">
    <property type="entry name" value="PI3K_C2"/>
    <property type="match status" value="1"/>
</dbReference>
<dbReference type="GO" id="GO:0005777">
    <property type="term" value="C:peroxisome"/>
    <property type="evidence" value="ECO:0007669"/>
    <property type="project" value="TreeGrafter"/>
</dbReference>
<evidence type="ECO:0000256" key="18">
    <source>
        <dbReference type="SAM" id="MobiDB-lite"/>
    </source>
</evidence>
<evidence type="ECO:0000256" key="11">
    <source>
        <dbReference type="ARBA" id="ARBA00023006"/>
    </source>
</evidence>
<dbReference type="PROSITE" id="PS00915">
    <property type="entry name" value="PI3_4_KINASE_1"/>
    <property type="match status" value="1"/>
</dbReference>
<comment type="catalytic activity">
    <reaction evidence="15">
        <text>a 1,2-diacyl-sn-glycero-3-phospho-(1D-myo-inositol) + ATP = a 1,2-diacyl-sn-glycero-3-phospho-(1D-myo-inositol-3-phosphate) + ADP + H(+)</text>
        <dbReference type="Rhea" id="RHEA:12709"/>
        <dbReference type="ChEBI" id="CHEBI:15378"/>
        <dbReference type="ChEBI" id="CHEBI:30616"/>
        <dbReference type="ChEBI" id="CHEBI:57880"/>
        <dbReference type="ChEBI" id="CHEBI:58088"/>
        <dbReference type="ChEBI" id="CHEBI:456216"/>
        <dbReference type="EC" id="2.7.1.137"/>
    </reaction>
    <physiologicalReaction direction="left-to-right" evidence="15">
        <dbReference type="Rhea" id="RHEA:12710"/>
    </physiologicalReaction>
</comment>
<dbReference type="EC" id="2.7.1.137" evidence="4 17"/>
<dbReference type="CDD" id="cd00870">
    <property type="entry name" value="PI3Ka_III"/>
    <property type="match status" value="1"/>
</dbReference>
<evidence type="ECO:0000256" key="2">
    <source>
        <dbReference type="ARBA" id="ARBA00004214"/>
    </source>
</evidence>
<dbReference type="SUPFAM" id="SSF49562">
    <property type="entry name" value="C2 domain (Calcium/lipid-binding domain, CaLB)"/>
    <property type="match status" value="1"/>
</dbReference>
<evidence type="ECO:0000256" key="8">
    <source>
        <dbReference type="ARBA" id="ARBA00022741"/>
    </source>
</evidence>